<proteinExistence type="inferred from homology"/>
<feature type="transmembrane region" description="Helical" evidence="18">
    <location>
        <begin position="777"/>
        <end position="800"/>
    </location>
</feature>
<evidence type="ECO:0000256" key="17">
    <source>
        <dbReference type="ARBA" id="ARBA00047295"/>
    </source>
</evidence>
<feature type="transmembrane region" description="Helical" evidence="18">
    <location>
        <begin position="94"/>
        <end position="112"/>
    </location>
</feature>
<dbReference type="Pfam" id="PF00122">
    <property type="entry name" value="E1-E2_ATPase"/>
    <property type="match status" value="1"/>
</dbReference>
<evidence type="ECO:0000259" key="19">
    <source>
        <dbReference type="SMART" id="SM00831"/>
    </source>
</evidence>
<dbReference type="GO" id="GO:0005886">
    <property type="term" value="C:plasma membrane"/>
    <property type="evidence" value="ECO:0007669"/>
    <property type="project" value="UniProtKB-SubCell"/>
</dbReference>
<dbReference type="SFLD" id="SFLDS00003">
    <property type="entry name" value="Haloacid_Dehalogenase"/>
    <property type="match status" value="1"/>
</dbReference>
<comment type="catalytic activity">
    <reaction evidence="17">
        <text>Mg(2+)(out) + ATP + H2O = Mg(2+)(in) + ADP + phosphate + H(+)</text>
        <dbReference type="Rhea" id="RHEA:10260"/>
        <dbReference type="ChEBI" id="CHEBI:15377"/>
        <dbReference type="ChEBI" id="CHEBI:15378"/>
        <dbReference type="ChEBI" id="CHEBI:18420"/>
        <dbReference type="ChEBI" id="CHEBI:30616"/>
        <dbReference type="ChEBI" id="CHEBI:43474"/>
        <dbReference type="ChEBI" id="CHEBI:456216"/>
        <dbReference type="EC" id="7.2.2.14"/>
    </reaction>
</comment>
<dbReference type="InterPro" id="IPR001757">
    <property type="entry name" value="P_typ_ATPase"/>
</dbReference>
<organism evidence="20 21">
    <name type="scientific">Suicoccus acidiformans</name>
    <dbReference type="NCBI Taxonomy" id="2036206"/>
    <lineage>
        <taxon>Bacteria</taxon>
        <taxon>Bacillati</taxon>
        <taxon>Bacillota</taxon>
        <taxon>Bacilli</taxon>
        <taxon>Lactobacillales</taxon>
        <taxon>Aerococcaceae</taxon>
        <taxon>Suicoccus</taxon>
    </lineage>
</organism>
<dbReference type="InterPro" id="IPR018303">
    <property type="entry name" value="ATPase_P-typ_P_site"/>
</dbReference>
<comment type="subcellular location">
    <subcellularLocation>
        <location evidence="2">Cell inner membrane</location>
        <topology evidence="2">Multi-pass membrane protein</topology>
    </subcellularLocation>
</comment>
<keyword evidence="11" id="KW-0067">ATP-binding</keyword>
<evidence type="ECO:0000256" key="3">
    <source>
        <dbReference type="ARBA" id="ARBA00008746"/>
    </source>
</evidence>
<keyword evidence="10" id="KW-0547">Nucleotide-binding</keyword>
<evidence type="ECO:0000256" key="4">
    <source>
        <dbReference type="ARBA" id="ARBA00012786"/>
    </source>
</evidence>
<dbReference type="RefSeq" id="WP_118989985.1">
    <property type="nucleotide sequence ID" value="NZ_CP023434.1"/>
</dbReference>
<evidence type="ECO:0000256" key="10">
    <source>
        <dbReference type="ARBA" id="ARBA00022741"/>
    </source>
</evidence>
<keyword evidence="21" id="KW-1185">Reference proteome</keyword>
<dbReference type="GO" id="GO:0016887">
    <property type="term" value="F:ATP hydrolysis activity"/>
    <property type="evidence" value="ECO:0007669"/>
    <property type="project" value="InterPro"/>
</dbReference>
<dbReference type="OrthoDB" id="9760364at2"/>
<feature type="transmembrane region" description="Helical" evidence="18">
    <location>
        <begin position="812"/>
        <end position="833"/>
    </location>
</feature>
<evidence type="ECO:0000256" key="15">
    <source>
        <dbReference type="ARBA" id="ARBA00023136"/>
    </source>
</evidence>
<comment type="similarity">
    <text evidence="3">Belongs to the cation transport ATPase (P-type) (TC 3.A.3) family. Type IIIB subfamily.</text>
</comment>
<reference evidence="20 21" key="1">
    <citation type="submission" date="2017-09" db="EMBL/GenBank/DDBJ databases">
        <title>Complete genome sequence of Oxytococcus suis strain ZY16052.</title>
        <authorList>
            <person name="Li F."/>
        </authorList>
    </citation>
    <scope>NUCLEOTIDE SEQUENCE [LARGE SCALE GENOMIC DNA]</scope>
    <source>
        <strain evidence="20 21">ZY16052</strain>
    </source>
</reference>
<keyword evidence="9 18" id="KW-0812">Transmembrane</keyword>
<dbReference type="NCBIfam" id="NF011702">
    <property type="entry name" value="PRK15122.1"/>
    <property type="match status" value="1"/>
</dbReference>
<dbReference type="Gene3D" id="1.20.1110.10">
    <property type="entry name" value="Calcium-transporting ATPase, transmembrane domain"/>
    <property type="match status" value="1"/>
</dbReference>
<dbReference type="Pfam" id="PF13246">
    <property type="entry name" value="Cation_ATPase"/>
    <property type="match status" value="1"/>
</dbReference>
<dbReference type="InterPro" id="IPR008250">
    <property type="entry name" value="ATPase_P-typ_transduc_dom_A_sf"/>
</dbReference>
<dbReference type="SUPFAM" id="SSF56784">
    <property type="entry name" value="HAD-like"/>
    <property type="match status" value="1"/>
</dbReference>
<dbReference type="AlphaFoldDB" id="A0A347WJ08"/>
<dbReference type="PANTHER" id="PTHR42861">
    <property type="entry name" value="CALCIUM-TRANSPORTING ATPASE"/>
    <property type="match status" value="1"/>
</dbReference>
<dbReference type="Pfam" id="PF00690">
    <property type="entry name" value="Cation_ATPase_N"/>
    <property type="match status" value="1"/>
</dbReference>
<evidence type="ECO:0000256" key="13">
    <source>
        <dbReference type="ARBA" id="ARBA00022967"/>
    </source>
</evidence>
<dbReference type="InterPro" id="IPR006068">
    <property type="entry name" value="ATPase_P-typ_cation-transptr_C"/>
</dbReference>
<gene>
    <name evidence="20" type="primary">mgtA</name>
    <name evidence="20" type="ORF">CL176_02925</name>
</gene>
<feature type="transmembrane region" description="Helical" evidence="18">
    <location>
        <begin position="672"/>
        <end position="689"/>
    </location>
</feature>
<keyword evidence="12" id="KW-0460">Magnesium</keyword>
<evidence type="ECO:0000313" key="20">
    <source>
        <dbReference type="EMBL" id="AXY25065.1"/>
    </source>
</evidence>
<evidence type="ECO:0000256" key="5">
    <source>
        <dbReference type="ARBA" id="ARBA00013555"/>
    </source>
</evidence>
<feature type="domain" description="Cation-transporting P-type ATPase N-terminal" evidence="19">
    <location>
        <begin position="10"/>
        <end position="83"/>
    </location>
</feature>
<dbReference type="EMBL" id="CP023434">
    <property type="protein sequence ID" value="AXY25065.1"/>
    <property type="molecule type" value="Genomic_DNA"/>
</dbReference>
<dbReference type="NCBIfam" id="TIGR01524">
    <property type="entry name" value="ATPase-IIIB_Mg"/>
    <property type="match status" value="1"/>
</dbReference>
<dbReference type="SMART" id="SM00831">
    <property type="entry name" value="Cation_ATPase_N"/>
    <property type="match status" value="1"/>
</dbReference>
<evidence type="ECO:0000256" key="1">
    <source>
        <dbReference type="ARBA" id="ARBA00003954"/>
    </source>
</evidence>
<dbReference type="Gene3D" id="3.40.1110.10">
    <property type="entry name" value="Calcium-transporting ATPase, cytoplasmic domain N"/>
    <property type="match status" value="1"/>
</dbReference>
<dbReference type="InterPro" id="IPR023214">
    <property type="entry name" value="HAD_sf"/>
</dbReference>
<keyword evidence="14 18" id="KW-1133">Transmembrane helix</keyword>
<evidence type="ECO:0000256" key="9">
    <source>
        <dbReference type="ARBA" id="ARBA00022692"/>
    </source>
</evidence>
<dbReference type="SFLD" id="SFLDF00027">
    <property type="entry name" value="p-type_atpase"/>
    <property type="match status" value="1"/>
</dbReference>
<dbReference type="InterPro" id="IPR044492">
    <property type="entry name" value="P_typ_ATPase_HD_dom"/>
</dbReference>
<dbReference type="SUPFAM" id="SSF81653">
    <property type="entry name" value="Calcium ATPase, transduction domain A"/>
    <property type="match status" value="1"/>
</dbReference>
<dbReference type="PROSITE" id="PS00154">
    <property type="entry name" value="ATPASE_E1_E2"/>
    <property type="match status" value="1"/>
</dbReference>
<evidence type="ECO:0000256" key="14">
    <source>
        <dbReference type="ARBA" id="ARBA00022989"/>
    </source>
</evidence>
<dbReference type="KEGG" id="abae:CL176_02925"/>
<evidence type="ECO:0000256" key="6">
    <source>
        <dbReference type="ARBA" id="ARBA00022475"/>
    </source>
</evidence>
<evidence type="ECO:0000256" key="7">
    <source>
        <dbReference type="ARBA" id="ARBA00022519"/>
    </source>
</evidence>
<keyword evidence="8" id="KW-0597">Phosphoprotein</keyword>
<dbReference type="Pfam" id="PF00689">
    <property type="entry name" value="Cation_ATPase_C"/>
    <property type="match status" value="1"/>
</dbReference>
<dbReference type="InterPro" id="IPR023298">
    <property type="entry name" value="ATPase_P-typ_TM_dom_sf"/>
</dbReference>
<dbReference type="InterPro" id="IPR036412">
    <property type="entry name" value="HAD-like_sf"/>
</dbReference>
<dbReference type="EC" id="7.2.2.14" evidence="4"/>
<dbReference type="SUPFAM" id="SSF81665">
    <property type="entry name" value="Calcium ATPase, transmembrane domain M"/>
    <property type="match status" value="1"/>
</dbReference>
<dbReference type="InterPro" id="IPR059000">
    <property type="entry name" value="ATPase_P-type_domA"/>
</dbReference>
<feature type="transmembrane region" description="Helical" evidence="18">
    <location>
        <begin position="260"/>
        <end position="278"/>
    </location>
</feature>
<dbReference type="PRINTS" id="PR01836">
    <property type="entry name" value="MGATPASE"/>
</dbReference>
<evidence type="ECO:0000256" key="18">
    <source>
        <dbReference type="SAM" id="Phobius"/>
    </source>
</evidence>
<dbReference type="GO" id="GO:0015444">
    <property type="term" value="F:P-type magnesium transporter activity"/>
    <property type="evidence" value="ECO:0007669"/>
    <property type="project" value="UniProtKB-EC"/>
</dbReference>
<name>A0A347WJ08_9LACT</name>
<dbReference type="Gene3D" id="3.40.50.1000">
    <property type="entry name" value="HAD superfamily/HAD-like"/>
    <property type="match status" value="1"/>
</dbReference>
<dbReference type="Gene3D" id="2.70.150.10">
    <property type="entry name" value="Calcium-transporting ATPase, cytoplasmic transduction domain A"/>
    <property type="match status" value="1"/>
</dbReference>
<dbReference type="SFLD" id="SFLDG00002">
    <property type="entry name" value="C1.7:_P-type_atpase_like"/>
    <property type="match status" value="1"/>
</dbReference>
<dbReference type="CDD" id="cd02077">
    <property type="entry name" value="P-type_ATPase_Mg"/>
    <property type="match status" value="1"/>
</dbReference>
<accession>A0A347WJ08</accession>
<sequence>MTRKIWKDIDLAKAPVTKVLEYVNSAPQGLSQEAAAKRLAEDGRNELDYGDQKGLLRITLEAFSSPFTLVLIVLALISFVTEYVWVPAAEADPTSAIIIMLLVLMSGLIDIVQTVRSNQAAEALDTFVEVTSAVCRDGLVAEIPTEELVRGDLVELAAGDMIPADLRLIHTKDLFVSQTSLTGESYPVEKLADASQAEFATDESTYPTMAYMGSEVVSGSGTGVLVRTAQDTLFGEVAEALQEAPVKTSFDAGVESTSRLLIRFMLLMAPTVILINGLTKGNWLQALLFGISVAVGLTPEMLPMIVNANLVKGARSMADKGTIVKNLHAMQNFGAIDVLCTDKTGTLTQDKIVLQTHLNIDGDEDERVLRHAVLNSYHQTGLRNLMDVAIIEAAQRELTFDPDAYTKIDEIPFDFNRRRMSVLVEDASGKTQLITKGAMEEMLGVCAYVEVAGEVEPLDEAHIARILTKVDELNARGLRVIGLAQKADTPREVGLSDESEMVLIGYLAFLDPPKETTAEALKALSQHSVQVKILTGDNALVTQSVCRQVGLDAERYLSGADVAEMSEEALKAAVEDYDIFVKLNPSQKADLVRLLRENGHVVGFMGDGINDSPAMRAADVGISVDNAVDIAKESADIILLNKDLMVLEKGIESGRTVFGNIMKYMNATTSSNFGNMFSVLVASLCLPFLPMLPMQLLFLNLLYDTACLALPWDRMDGEYLEEPKRWDAGNIKRFMLWFGPTSSVFDVLAYAVLFFVICPQAVGGAYGHLGEAAQTEFIALFHTGWFVISLWTQTLVLYALRTPKLPFVESRPSFIMMVVTLGGILVGTLVPYTRLGVALDMLPLPSNFWWLLLATVVGYLLLVTVVKHVYVKRYGELL</sequence>
<dbReference type="GO" id="GO:0005524">
    <property type="term" value="F:ATP binding"/>
    <property type="evidence" value="ECO:0007669"/>
    <property type="project" value="UniProtKB-KW"/>
</dbReference>
<evidence type="ECO:0000256" key="12">
    <source>
        <dbReference type="ARBA" id="ARBA00022842"/>
    </source>
</evidence>
<feature type="transmembrane region" description="Helical" evidence="18">
    <location>
        <begin position="848"/>
        <end position="870"/>
    </location>
</feature>
<keyword evidence="15 18" id="KW-0472">Membrane</keyword>
<evidence type="ECO:0000256" key="8">
    <source>
        <dbReference type="ARBA" id="ARBA00022553"/>
    </source>
</evidence>
<dbReference type="Proteomes" id="UP000263232">
    <property type="component" value="Chromosome"/>
</dbReference>
<feature type="transmembrane region" description="Helical" evidence="18">
    <location>
        <begin position="284"/>
        <end position="306"/>
    </location>
</feature>
<evidence type="ECO:0000256" key="2">
    <source>
        <dbReference type="ARBA" id="ARBA00004429"/>
    </source>
</evidence>
<evidence type="ECO:0000256" key="16">
    <source>
        <dbReference type="ARBA" id="ARBA00029806"/>
    </source>
</evidence>
<keyword evidence="13" id="KW-1278">Translocase</keyword>
<dbReference type="InterPro" id="IPR004014">
    <property type="entry name" value="ATPase_P-typ_cation-transptr_N"/>
</dbReference>
<dbReference type="NCBIfam" id="TIGR01494">
    <property type="entry name" value="ATPase_P-type"/>
    <property type="match status" value="2"/>
</dbReference>
<evidence type="ECO:0000256" key="11">
    <source>
        <dbReference type="ARBA" id="ARBA00022840"/>
    </source>
</evidence>
<feature type="transmembrane region" description="Helical" evidence="18">
    <location>
        <begin position="67"/>
        <end position="88"/>
    </location>
</feature>
<dbReference type="InterPro" id="IPR023299">
    <property type="entry name" value="ATPase_P-typ_cyto_dom_N"/>
</dbReference>
<protein>
    <recommendedName>
        <fullName evidence="5">Magnesium-transporting ATPase, P-type 1</fullName>
        <ecNumber evidence="4">7.2.2.14</ecNumber>
    </recommendedName>
    <alternativeName>
        <fullName evidence="16">Mg(2+) transport ATPase, P-type 1</fullName>
    </alternativeName>
</protein>
<dbReference type="InterPro" id="IPR006415">
    <property type="entry name" value="P-type_ATPase_IIIB"/>
</dbReference>
<evidence type="ECO:0000313" key="21">
    <source>
        <dbReference type="Proteomes" id="UP000263232"/>
    </source>
</evidence>
<comment type="function">
    <text evidence="1">Mediates magnesium influx to the cytosol.</text>
</comment>
<keyword evidence="7" id="KW-0997">Cell inner membrane</keyword>
<keyword evidence="6" id="KW-1003">Cell membrane</keyword>